<evidence type="ECO:0000313" key="1">
    <source>
        <dbReference type="EMBL" id="OCX72827.1"/>
    </source>
</evidence>
<dbReference type="Proteomes" id="UP000094893">
    <property type="component" value="Unassembled WGS sequence"/>
</dbReference>
<protein>
    <submittedName>
        <fullName evidence="1">Uncharacterized protein</fullName>
    </submittedName>
</protein>
<accession>A0A1C2JB59</accession>
<sequence length="61" mass="6712">MWESLADEGDGPAERWCFDKAFRLETEGSGGTLRSKSPDPGKAVLRSKTQGWAALPRGTFR</sequence>
<gene>
    <name evidence="1" type="ORF">A6P07_09400</name>
</gene>
<reference evidence="1 2" key="1">
    <citation type="journal article" date="2016" name="Int. J. Mol. Sci.">
        <title>Comparative genomics of the extreme acidophile Acidithiobacillus thiooxidans reveals intraspecific divergence and niche adaptation.</title>
        <authorList>
            <person name="Zhang X."/>
            <person name="Feng X."/>
            <person name="Tao J."/>
            <person name="Ma L."/>
            <person name="Xiao Y."/>
            <person name="Liang Y."/>
            <person name="Liu X."/>
            <person name="Yin H."/>
        </authorList>
    </citation>
    <scope>NUCLEOTIDE SEQUENCE [LARGE SCALE GENOMIC DNA]</scope>
    <source>
        <strain evidence="1 2">A02</strain>
    </source>
</reference>
<proteinExistence type="predicted"/>
<name>A0A1C2JB59_ACITH</name>
<organism evidence="1 2">
    <name type="scientific">Acidithiobacillus thiooxidans</name>
    <name type="common">Thiobacillus thiooxidans</name>
    <dbReference type="NCBI Taxonomy" id="930"/>
    <lineage>
        <taxon>Bacteria</taxon>
        <taxon>Pseudomonadati</taxon>
        <taxon>Pseudomonadota</taxon>
        <taxon>Acidithiobacillia</taxon>
        <taxon>Acidithiobacillales</taxon>
        <taxon>Acidithiobacillaceae</taxon>
        <taxon>Acidithiobacillus</taxon>
    </lineage>
</organism>
<dbReference type="AlphaFoldDB" id="A0A1C2JB59"/>
<evidence type="ECO:0000313" key="2">
    <source>
        <dbReference type="Proteomes" id="UP000094893"/>
    </source>
</evidence>
<comment type="caution">
    <text evidence="1">The sequence shown here is derived from an EMBL/GenBank/DDBJ whole genome shotgun (WGS) entry which is preliminary data.</text>
</comment>
<dbReference type="EMBL" id="LWSA01000130">
    <property type="protein sequence ID" value="OCX72827.1"/>
    <property type="molecule type" value="Genomic_DNA"/>
</dbReference>